<evidence type="ECO:0000313" key="4">
    <source>
        <dbReference type="Proteomes" id="UP000555393"/>
    </source>
</evidence>
<organism evidence="3 4">
    <name type="scientific">Paenochrobactrum gallinarii</name>
    <dbReference type="NCBI Taxonomy" id="643673"/>
    <lineage>
        <taxon>Bacteria</taxon>
        <taxon>Pseudomonadati</taxon>
        <taxon>Pseudomonadota</taxon>
        <taxon>Alphaproteobacteria</taxon>
        <taxon>Hyphomicrobiales</taxon>
        <taxon>Brucellaceae</taxon>
        <taxon>Paenochrobactrum</taxon>
    </lineage>
</organism>
<dbReference type="Proteomes" id="UP000555393">
    <property type="component" value="Unassembled WGS sequence"/>
</dbReference>
<sequence length="56" mass="6182">MSTSNNELELIKPTEKQKRAQRNRSVGLAIALALFVVIVYVGTWAKLGANALIRPM</sequence>
<feature type="compositionally biased region" description="Basic and acidic residues" evidence="1">
    <location>
        <begin position="9"/>
        <end position="18"/>
    </location>
</feature>
<comment type="caution">
    <text evidence="3">The sequence shown here is derived from an EMBL/GenBank/DDBJ whole genome shotgun (WGS) entry which is preliminary data.</text>
</comment>
<keyword evidence="2" id="KW-0472">Membrane</keyword>
<keyword evidence="4" id="KW-1185">Reference proteome</keyword>
<evidence type="ECO:0000313" key="3">
    <source>
        <dbReference type="EMBL" id="MBB6261780.1"/>
    </source>
</evidence>
<protein>
    <recommendedName>
        <fullName evidence="5">CoxF protein</fullName>
    </recommendedName>
</protein>
<dbReference type="AlphaFoldDB" id="A0A841LY53"/>
<keyword evidence="2" id="KW-0812">Transmembrane</keyword>
<name>A0A841LY53_9HYPH</name>
<accession>A0A841LY53</accession>
<reference evidence="3 4" key="1">
    <citation type="submission" date="2020-08" db="EMBL/GenBank/DDBJ databases">
        <title>Genomic Encyclopedia of Type Strains, Phase IV (KMG-IV): sequencing the most valuable type-strain genomes for metagenomic binning, comparative biology and taxonomic classification.</title>
        <authorList>
            <person name="Goeker M."/>
        </authorList>
    </citation>
    <scope>NUCLEOTIDE SEQUENCE [LARGE SCALE GENOMIC DNA]</scope>
    <source>
        <strain evidence="3 4">DSM 22336</strain>
    </source>
</reference>
<evidence type="ECO:0000256" key="1">
    <source>
        <dbReference type="SAM" id="MobiDB-lite"/>
    </source>
</evidence>
<dbReference type="RefSeq" id="WP_184223460.1">
    <property type="nucleotide sequence ID" value="NZ_JACIIU010000012.1"/>
</dbReference>
<evidence type="ECO:0000256" key="2">
    <source>
        <dbReference type="SAM" id="Phobius"/>
    </source>
</evidence>
<keyword evidence="2" id="KW-1133">Transmembrane helix</keyword>
<evidence type="ECO:0008006" key="5">
    <source>
        <dbReference type="Google" id="ProtNLM"/>
    </source>
</evidence>
<feature type="transmembrane region" description="Helical" evidence="2">
    <location>
        <begin position="26"/>
        <end position="47"/>
    </location>
</feature>
<proteinExistence type="predicted"/>
<feature type="region of interest" description="Disordered" evidence="1">
    <location>
        <begin position="1"/>
        <end position="22"/>
    </location>
</feature>
<gene>
    <name evidence="3" type="ORF">FHS77_002346</name>
</gene>
<dbReference type="EMBL" id="JACIIU010000012">
    <property type="protein sequence ID" value="MBB6261780.1"/>
    <property type="molecule type" value="Genomic_DNA"/>
</dbReference>